<gene>
    <name evidence="1" type="ORF">DSO57_1029699</name>
</gene>
<dbReference type="Proteomes" id="UP001165960">
    <property type="component" value="Unassembled WGS sequence"/>
</dbReference>
<evidence type="ECO:0000313" key="2">
    <source>
        <dbReference type="Proteomes" id="UP001165960"/>
    </source>
</evidence>
<dbReference type="EMBL" id="QTSX02005878">
    <property type="protein sequence ID" value="KAJ9056757.1"/>
    <property type="molecule type" value="Genomic_DNA"/>
</dbReference>
<sequence>MDTVDEFLGSGLILVEYWHSQCHACTVFMFHWDSITTQAQLPIKFGTINCKAEPSLCRSIDVVPKLVVYSDGNRISSFNALDFSVPSILDYLASEAEIYANDHPPQKTFKLCTRKQKPLFRPPSQINPSPY</sequence>
<keyword evidence="2" id="KW-1185">Reference proteome</keyword>
<comment type="caution">
    <text evidence="1">The sequence shown here is derived from an EMBL/GenBank/DDBJ whole genome shotgun (WGS) entry which is preliminary data.</text>
</comment>
<proteinExistence type="predicted"/>
<name>A0ACC2S385_9FUNG</name>
<protein>
    <submittedName>
        <fullName evidence="1">Uncharacterized protein</fullName>
    </submittedName>
</protein>
<evidence type="ECO:0000313" key="1">
    <source>
        <dbReference type="EMBL" id="KAJ9056757.1"/>
    </source>
</evidence>
<reference evidence="1" key="1">
    <citation type="submission" date="2022-04" db="EMBL/GenBank/DDBJ databases">
        <title>Genome of the entomopathogenic fungus Entomophthora muscae.</title>
        <authorList>
            <person name="Elya C."/>
            <person name="Lovett B.R."/>
            <person name="Lee E."/>
            <person name="Macias A.M."/>
            <person name="Hajek A.E."/>
            <person name="De Bivort B.L."/>
            <person name="Kasson M.T."/>
            <person name="De Fine Licht H.H."/>
            <person name="Stajich J.E."/>
        </authorList>
    </citation>
    <scope>NUCLEOTIDE SEQUENCE</scope>
    <source>
        <strain evidence="1">Berkeley</strain>
    </source>
</reference>
<accession>A0ACC2S385</accession>
<organism evidence="1 2">
    <name type="scientific">Entomophthora muscae</name>
    <dbReference type="NCBI Taxonomy" id="34485"/>
    <lineage>
        <taxon>Eukaryota</taxon>
        <taxon>Fungi</taxon>
        <taxon>Fungi incertae sedis</taxon>
        <taxon>Zoopagomycota</taxon>
        <taxon>Entomophthoromycotina</taxon>
        <taxon>Entomophthoromycetes</taxon>
        <taxon>Entomophthorales</taxon>
        <taxon>Entomophthoraceae</taxon>
        <taxon>Entomophthora</taxon>
    </lineage>
</organism>